<sequence>MSTPDRAGWYDDPDDDSRLRYFDGIIWSERTEPKSTRVARVPADPAAGVEGGSPAGDVPGHAAPGTDVFGRQTQQPSAPQWQQPTGPGHPGHSGYSGYAAAPEPTTEDGQPLASYGARAGAYLIDGLVVAVLNLLVTGWAWWLWMADYWDFVYGAALDGNQDAVNDLTPAELTGMFDWQYFFIAAGLSLLLQAVYHVGFLSTRSATPGKMLLGISVRKVERPGRISAGTAFMRMLLPLSVGVFSLIPLVSYLVVFVTLADLIWPAKDPRRQALHDKIAGTQVVRGRQPR</sequence>
<gene>
    <name evidence="10" type="ORF">ASJ30_10785</name>
</gene>
<dbReference type="Proteomes" id="UP000182938">
    <property type="component" value="Chromosome"/>
</dbReference>
<dbReference type="RefSeq" id="WP_072625105.1">
    <property type="nucleotide sequence ID" value="NZ_CP013290.1"/>
</dbReference>
<evidence type="ECO:0000313" key="11">
    <source>
        <dbReference type="Proteomes" id="UP000182938"/>
    </source>
</evidence>
<feature type="domain" description="DUF2510" evidence="9">
    <location>
        <begin position="7"/>
        <end position="37"/>
    </location>
</feature>
<dbReference type="PANTHER" id="PTHR36115:SF6">
    <property type="entry name" value="PROLINE-RICH ANTIGEN HOMOLOG"/>
    <property type="match status" value="1"/>
</dbReference>
<keyword evidence="4 7" id="KW-1133">Transmembrane helix</keyword>
<keyword evidence="5 7" id="KW-0472">Membrane</keyword>
<evidence type="ECO:0000259" key="9">
    <source>
        <dbReference type="Pfam" id="PF10708"/>
    </source>
</evidence>
<evidence type="ECO:0000256" key="6">
    <source>
        <dbReference type="SAM" id="MobiDB-lite"/>
    </source>
</evidence>
<dbReference type="Pfam" id="PF06271">
    <property type="entry name" value="RDD"/>
    <property type="match status" value="1"/>
</dbReference>
<dbReference type="EMBL" id="CP013290">
    <property type="protein sequence ID" value="APH01950.1"/>
    <property type="molecule type" value="Genomic_DNA"/>
</dbReference>
<organism evidence="10 11">
    <name type="scientific">Janibacter indicus</name>
    <dbReference type="NCBI Taxonomy" id="857417"/>
    <lineage>
        <taxon>Bacteria</taxon>
        <taxon>Bacillati</taxon>
        <taxon>Actinomycetota</taxon>
        <taxon>Actinomycetes</taxon>
        <taxon>Micrococcales</taxon>
        <taxon>Intrasporangiaceae</taxon>
        <taxon>Janibacter</taxon>
    </lineage>
</organism>
<accession>A0A1L3MHU8</accession>
<keyword evidence="11" id="KW-1185">Reference proteome</keyword>
<dbReference type="PANTHER" id="PTHR36115">
    <property type="entry name" value="PROLINE-RICH ANTIGEN HOMOLOG-RELATED"/>
    <property type="match status" value="1"/>
</dbReference>
<evidence type="ECO:0000256" key="4">
    <source>
        <dbReference type="ARBA" id="ARBA00022989"/>
    </source>
</evidence>
<dbReference type="InterPro" id="IPR018929">
    <property type="entry name" value="DUF2510"/>
</dbReference>
<feature type="region of interest" description="Disordered" evidence="6">
    <location>
        <begin position="31"/>
        <end position="111"/>
    </location>
</feature>
<dbReference type="Pfam" id="PF10708">
    <property type="entry name" value="DUF2510"/>
    <property type="match status" value="1"/>
</dbReference>
<evidence type="ECO:0000256" key="1">
    <source>
        <dbReference type="ARBA" id="ARBA00004651"/>
    </source>
</evidence>
<dbReference type="GO" id="GO:0005886">
    <property type="term" value="C:plasma membrane"/>
    <property type="evidence" value="ECO:0007669"/>
    <property type="project" value="UniProtKB-SubCell"/>
</dbReference>
<proteinExistence type="predicted"/>
<evidence type="ECO:0000256" key="2">
    <source>
        <dbReference type="ARBA" id="ARBA00022475"/>
    </source>
</evidence>
<protein>
    <recommendedName>
        <fullName evidence="12">RDD family protein</fullName>
    </recommendedName>
</protein>
<evidence type="ECO:0000256" key="7">
    <source>
        <dbReference type="SAM" id="Phobius"/>
    </source>
</evidence>
<dbReference type="InterPro" id="IPR010432">
    <property type="entry name" value="RDD"/>
</dbReference>
<feature type="transmembrane region" description="Helical" evidence="7">
    <location>
        <begin position="234"/>
        <end position="259"/>
    </location>
</feature>
<reference evidence="10 11" key="1">
    <citation type="submission" date="2015-11" db="EMBL/GenBank/DDBJ databases">
        <authorList>
            <person name="Zhang Y."/>
            <person name="Guo Z."/>
        </authorList>
    </citation>
    <scope>NUCLEOTIDE SEQUENCE [LARGE SCALE GENOMIC DNA]</scope>
    <source>
        <strain evidence="10 11">YFY001</strain>
    </source>
</reference>
<feature type="domain" description="RDD" evidence="8">
    <location>
        <begin position="113"/>
        <end position="279"/>
    </location>
</feature>
<dbReference type="InterPro" id="IPR051791">
    <property type="entry name" value="Pra-immunoreactive"/>
</dbReference>
<evidence type="ECO:0000256" key="3">
    <source>
        <dbReference type="ARBA" id="ARBA00022692"/>
    </source>
</evidence>
<feature type="compositionally biased region" description="Low complexity" evidence="6">
    <location>
        <begin position="72"/>
        <end position="98"/>
    </location>
</feature>
<feature type="transmembrane region" description="Helical" evidence="7">
    <location>
        <begin position="122"/>
        <end position="144"/>
    </location>
</feature>
<keyword evidence="3 7" id="KW-0812">Transmembrane</keyword>
<feature type="transmembrane region" description="Helical" evidence="7">
    <location>
        <begin position="178"/>
        <end position="200"/>
    </location>
</feature>
<name>A0A1L3MHU8_9MICO</name>
<keyword evidence="2" id="KW-1003">Cell membrane</keyword>
<dbReference type="KEGG" id="jte:ASJ30_10785"/>
<evidence type="ECO:0000256" key="5">
    <source>
        <dbReference type="ARBA" id="ARBA00023136"/>
    </source>
</evidence>
<dbReference type="AlphaFoldDB" id="A0A1L3MHU8"/>
<evidence type="ECO:0008006" key="12">
    <source>
        <dbReference type="Google" id="ProtNLM"/>
    </source>
</evidence>
<evidence type="ECO:0000313" key="10">
    <source>
        <dbReference type="EMBL" id="APH01950.1"/>
    </source>
</evidence>
<evidence type="ECO:0000259" key="8">
    <source>
        <dbReference type="Pfam" id="PF06271"/>
    </source>
</evidence>
<comment type="subcellular location">
    <subcellularLocation>
        <location evidence="1">Cell membrane</location>
        <topology evidence="1">Multi-pass membrane protein</topology>
    </subcellularLocation>
</comment>